<evidence type="ECO:0000313" key="8">
    <source>
        <dbReference type="EMBL" id="MCA9381446.1"/>
    </source>
</evidence>
<dbReference type="GO" id="GO:0006412">
    <property type="term" value="P:translation"/>
    <property type="evidence" value="ECO:0007669"/>
    <property type="project" value="UniProtKB-UniRule"/>
</dbReference>
<dbReference type="HAMAP" id="MF_00402">
    <property type="entry name" value="Ribosomal_bL19"/>
    <property type="match status" value="1"/>
</dbReference>
<gene>
    <name evidence="5 8" type="primary">rplS</name>
    <name evidence="8" type="ORF">KC678_04230</name>
</gene>
<evidence type="ECO:0000256" key="6">
    <source>
        <dbReference type="RuleBase" id="RU000559"/>
    </source>
</evidence>
<dbReference type="InterPro" id="IPR001857">
    <property type="entry name" value="Ribosomal_bL19"/>
</dbReference>
<dbReference type="InterPro" id="IPR008991">
    <property type="entry name" value="Translation_prot_SH3-like_sf"/>
</dbReference>
<evidence type="ECO:0000313" key="9">
    <source>
        <dbReference type="Proteomes" id="UP000775877"/>
    </source>
</evidence>
<dbReference type="GO" id="GO:0022625">
    <property type="term" value="C:cytosolic large ribosomal subunit"/>
    <property type="evidence" value="ECO:0007669"/>
    <property type="project" value="TreeGrafter"/>
</dbReference>
<comment type="caution">
    <text evidence="8">The sequence shown here is derived from an EMBL/GenBank/DDBJ whole genome shotgun (WGS) entry which is preliminary data.</text>
</comment>
<dbReference type="EMBL" id="JAGQLJ010000105">
    <property type="protein sequence ID" value="MCA9381446.1"/>
    <property type="molecule type" value="Genomic_DNA"/>
</dbReference>
<dbReference type="PANTHER" id="PTHR15680">
    <property type="entry name" value="RIBOSOMAL PROTEIN L19"/>
    <property type="match status" value="1"/>
</dbReference>
<reference evidence="8" key="2">
    <citation type="journal article" date="2021" name="Microbiome">
        <title>Successional dynamics and alternative stable states in a saline activated sludge microbial community over 9 years.</title>
        <authorList>
            <person name="Wang Y."/>
            <person name="Ye J."/>
            <person name="Ju F."/>
            <person name="Liu L."/>
            <person name="Boyd J.A."/>
            <person name="Deng Y."/>
            <person name="Parks D.H."/>
            <person name="Jiang X."/>
            <person name="Yin X."/>
            <person name="Woodcroft B.J."/>
            <person name="Tyson G.W."/>
            <person name="Hugenholtz P."/>
            <person name="Polz M.F."/>
            <person name="Zhang T."/>
        </authorList>
    </citation>
    <scope>NUCLEOTIDE SEQUENCE</scope>
    <source>
        <strain evidence="8">HKST-UBA13</strain>
    </source>
</reference>
<dbReference type="PANTHER" id="PTHR15680:SF9">
    <property type="entry name" value="LARGE RIBOSOMAL SUBUNIT PROTEIN BL19M"/>
    <property type="match status" value="1"/>
</dbReference>
<proteinExistence type="inferred from homology"/>
<dbReference type="InterPro" id="IPR038657">
    <property type="entry name" value="Ribosomal_bL19_sf"/>
</dbReference>
<evidence type="ECO:0000256" key="5">
    <source>
        <dbReference type="HAMAP-Rule" id="MF_00402"/>
    </source>
</evidence>
<name>A0A955RGH9_9BACT</name>
<sequence>MNAEVLTKFEKRHIVARPAIKIGDTIEVDTVIRDGDKKRIQKFKGIVIAIKGKGASKTFTVRKISYGVGVEKIFPMYSPNVEAIKIIKRSNVKRSKLYFLRDRVGKAATTLKPGEAVTPEMNQIESIEEVVEVESEEEPAEVVDQVTEDTSESTDEVAAEKEEAETEEKAEEK</sequence>
<feature type="region of interest" description="Disordered" evidence="7">
    <location>
        <begin position="131"/>
        <end position="173"/>
    </location>
</feature>
<comment type="similarity">
    <text evidence="1 5 6">Belongs to the bacterial ribosomal protein bL19 family.</text>
</comment>
<comment type="function">
    <text evidence="5 6">This protein is located at the 30S-50S ribosomal subunit interface and may play a role in the structure and function of the aminoacyl-tRNA binding site.</text>
</comment>
<accession>A0A955RGH9</accession>
<dbReference type="GO" id="GO:0003735">
    <property type="term" value="F:structural constituent of ribosome"/>
    <property type="evidence" value="ECO:0007669"/>
    <property type="project" value="InterPro"/>
</dbReference>
<dbReference type="PRINTS" id="PR00061">
    <property type="entry name" value="RIBOSOMALL19"/>
</dbReference>
<evidence type="ECO:0000256" key="3">
    <source>
        <dbReference type="ARBA" id="ARBA00023274"/>
    </source>
</evidence>
<dbReference type="NCBIfam" id="TIGR01024">
    <property type="entry name" value="rplS_bact"/>
    <property type="match status" value="1"/>
</dbReference>
<keyword evidence="2 5" id="KW-0689">Ribosomal protein</keyword>
<dbReference type="AlphaFoldDB" id="A0A955RGH9"/>
<evidence type="ECO:0000256" key="4">
    <source>
        <dbReference type="ARBA" id="ARBA00035171"/>
    </source>
</evidence>
<reference evidence="8" key="1">
    <citation type="submission" date="2020-04" db="EMBL/GenBank/DDBJ databases">
        <authorList>
            <person name="Zhang T."/>
        </authorList>
    </citation>
    <scope>NUCLEOTIDE SEQUENCE</scope>
    <source>
        <strain evidence="8">HKST-UBA13</strain>
    </source>
</reference>
<dbReference type="Pfam" id="PF01245">
    <property type="entry name" value="Ribosomal_L19"/>
    <property type="match status" value="1"/>
</dbReference>
<dbReference type="Gene3D" id="2.30.30.790">
    <property type="match status" value="1"/>
</dbReference>
<evidence type="ECO:0000256" key="1">
    <source>
        <dbReference type="ARBA" id="ARBA00005781"/>
    </source>
</evidence>
<dbReference type="SUPFAM" id="SSF50104">
    <property type="entry name" value="Translation proteins SH3-like domain"/>
    <property type="match status" value="1"/>
</dbReference>
<evidence type="ECO:0000256" key="2">
    <source>
        <dbReference type="ARBA" id="ARBA00022980"/>
    </source>
</evidence>
<dbReference type="Proteomes" id="UP000775877">
    <property type="component" value="Unassembled WGS sequence"/>
</dbReference>
<evidence type="ECO:0000256" key="7">
    <source>
        <dbReference type="SAM" id="MobiDB-lite"/>
    </source>
</evidence>
<keyword evidence="3 5" id="KW-0687">Ribonucleoprotein</keyword>
<protein>
    <recommendedName>
        <fullName evidence="4 5">Large ribosomal subunit protein bL19</fullName>
    </recommendedName>
</protein>
<organism evidence="8 9">
    <name type="scientific">Candidatus Dojkabacteria bacterium</name>
    <dbReference type="NCBI Taxonomy" id="2099670"/>
    <lineage>
        <taxon>Bacteria</taxon>
        <taxon>Candidatus Dojkabacteria</taxon>
    </lineage>
</organism>